<accession>A0A382BBG0</accession>
<organism evidence="1">
    <name type="scientific">marine metagenome</name>
    <dbReference type="NCBI Taxonomy" id="408172"/>
    <lineage>
        <taxon>unclassified sequences</taxon>
        <taxon>metagenomes</taxon>
        <taxon>ecological metagenomes</taxon>
    </lineage>
</organism>
<name>A0A382BBG0_9ZZZZ</name>
<dbReference type="EMBL" id="UINC01029050">
    <property type="protein sequence ID" value="SVB11126.1"/>
    <property type="molecule type" value="Genomic_DNA"/>
</dbReference>
<dbReference type="AlphaFoldDB" id="A0A382BBG0"/>
<feature type="non-terminal residue" evidence="1">
    <location>
        <position position="195"/>
    </location>
</feature>
<proteinExistence type="predicted"/>
<evidence type="ECO:0000313" key="1">
    <source>
        <dbReference type="EMBL" id="SVB11126.1"/>
    </source>
</evidence>
<gene>
    <name evidence="1" type="ORF">METZ01_LOCUS163980</name>
</gene>
<protein>
    <submittedName>
        <fullName evidence="1">Uncharacterized protein</fullName>
    </submittedName>
</protein>
<reference evidence="1" key="1">
    <citation type="submission" date="2018-05" db="EMBL/GenBank/DDBJ databases">
        <authorList>
            <person name="Lanie J.A."/>
            <person name="Ng W.-L."/>
            <person name="Kazmierczak K.M."/>
            <person name="Andrzejewski T.M."/>
            <person name="Davidsen T.M."/>
            <person name="Wayne K.J."/>
            <person name="Tettelin H."/>
            <person name="Glass J.I."/>
            <person name="Rusch D."/>
            <person name="Podicherti R."/>
            <person name="Tsui H.-C.T."/>
            <person name="Winkler M.E."/>
        </authorList>
    </citation>
    <scope>NUCLEOTIDE SEQUENCE</scope>
</reference>
<sequence>MKVSEYIDYLTTGECSKLAIASVGDTSANPDPVPSAVQTINQNKFINYINLANLALHKRFHLLVKTFEMDNPLDGEEFTLPSNFLVPIHAYYTSDYVQVPIKDDSVKLVSDVDQHVSILLPEPFKAVIKGTDAEDPQRTQILIKYAAAPTKARTTYADLKINEVYTEALLNYSAYKAHSSISGDIKDENNTYYLR</sequence>